<dbReference type="Proteomes" id="UP000187203">
    <property type="component" value="Unassembled WGS sequence"/>
</dbReference>
<dbReference type="EMBL" id="AWUE01012447">
    <property type="protein sequence ID" value="OMP09162.1"/>
    <property type="molecule type" value="Genomic_DNA"/>
</dbReference>
<evidence type="ECO:0000313" key="3">
    <source>
        <dbReference type="Proteomes" id="UP000187203"/>
    </source>
</evidence>
<evidence type="ECO:0000256" key="1">
    <source>
        <dbReference type="SAM" id="SignalP"/>
    </source>
</evidence>
<gene>
    <name evidence="2" type="ORF">COLO4_05743</name>
</gene>
<organism evidence="2 3">
    <name type="scientific">Corchorus olitorius</name>
    <dbReference type="NCBI Taxonomy" id="93759"/>
    <lineage>
        <taxon>Eukaryota</taxon>
        <taxon>Viridiplantae</taxon>
        <taxon>Streptophyta</taxon>
        <taxon>Embryophyta</taxon>
        <taxon>Tracheophyta</taxon>
        <taxon>Spermatophyta</taxon>
        <taxon>Magnoliopsida</taxon>
        <taxon>eudicotyledons</taxon>
        <taxon>Gunneridae</taxon>
        <taxon>Pentapetalae</taxon>
        <taxon>rosids</taxon>
        <taxon>malvids</taxon>
        <taxon>Malvales</taxon>
        <taxon>Malvaceae</taxon>
        <taxon>Grewioideae</taxon>
        <taxon>Apeibeae</taxon>
        <taxon>Corchorus</taxon>
    </lineage>
</organism>
<feature type="chain" id="PRO_5010261786" evidence="1">
    <location>
        <begin position="22"/>
        <end position="47"/>
    </location>
</feature>
<name>A0A1R3KPY8_9ROSI</name>
<sequence>MMGTNFFVFFVLFSFFFNRKGKFKGDGWRKTRMKDRDSIKVSCVYAH</sequence>
<protein>
    <submittedName>
        <fullName evidence="2">Uncharacterized protein</fullName>
    </submittedName>
</protein>
<comment type="caution">
    <text evidence="2">The sequence shown here is derived from an EMBL/GenBank/DDBJ whole genome shotgun (WGS) entry which is preliminary data.</text>
</comment>
<feature type="signal peptide" evidence="1">
    <location>
        <begin position="1"/>
        <end position="21"/>
    </location>
</feature>
<reference evidence="3" key="1">
    <citation type="submission" date="2013-09" db="EMBL/GenBank/DDBJ databases">
        <title>Corchorus olitorius genome sequencing.</title>
        <authorList>
            <person name="Alam M."/>
            <person name="Haque M.S."/>
            <person name="Islam M.S."/>
            <person name="Emdad E.M."/>
            <person name="Islam M.M."/>
            <person name="Ahmed B."/>
            <person name="Halim A."/>
            <person name="Hossen Q.M.M."/>
            <person name="Hossain M.Z."/>
            <person name="Ahmed R."/>
            <person name="Khan M.M."/>
            <person name="Islam R."/>
            <person name="Rashid M.M."/>
            <person name="Khan S.A."/>
            <person name="Rahman M.S."/>
            <person name="Alam M."/>
            <person name="Yahiya A.S."/>
            <person name="Khan M.S."/>
            <person name="Azam M.S."/>
            <person name="Haque T."/>
            <person name="Lashkar M.Z.H."/>
            <person name="Akhand A.I."/>
            <person name="Morshed G."/>
            <person name="Roy S."/>
            <person name="Uddin K.S."/>
            <person name="Rabeya T."/>
            <person name="Hossain A.S."/>
            <person name="Chowdhury A."/>
            <person name="Snigdha A.R."/>
            <person name="Mortoza M.S."/>
            <person name="Matin S.A."/>
            <person name="Hoque S.M.E."/>
            <person name="Islam M.K."/>
            <person name="Roy D.K."/>
            <person name="Haider R."/>
            <person name="Moosa M.M."/>
            <person name="Elias S.M."/>
            <person name="Hasan A.M."/>
            <person name="Jahan S."/>
            <person name="Shafiuddin M."/>
            <person name="Mahmood N."/>
            <person name="Shommy N.S."/>
        </authorList>
    </citation>
    <scope>NUCLEOTIDE SEQUENCE [LARGE SCALE GENOMIC DNA]</scope>
    <source>
        <strain evidence="3">cv. O-4</strain>
    </source>
</reference>
<proteinExistence type="predicted"/>
<accession>A0A1R3KPY8</accession>
<keyword evidence="3" id="KW-1185">Reference proteome</keyword>
<dbReference type="AlphaFoldDB" id="A0A1R3KPY8"/>
<keyword evidence="1" id="KW-0732">Signal</keyword>
<evidence type="ECO:0000313" key="2">
    <source>
        <dbReference type="EMBL" id="OMP09162.1"/>
    </source>
</evidence>